<dbReference type="Pfam" id="PF01624">
    <property type="entry name" value="MutS_I"/>
    <property type="match status" value="1"/>
</dbReference>
<dbReference type="EMBL" id="DVGA01000042">
    <property type="protein sequence ID" value="HIQ78447.1"/>
    <property type="molecule type" value="Genomic_DNA"/>
</dbReference>
<dbReference type="GO" id="GO:0003684">
    <property type="term" value="F:damaged DNA binding"/>
    <property type="evidence" value="ECO:0007669"/>
    <property type="project" value="UniProtKB-UniRule"/>
</dbReference>
<dbReference type="InterPro" id="IPR000432">
    <property type="entry name" value="DNA_mismatch_repair_MutS_C"/>
</dbReference>
<dbReference type="PIRSF" id="PIRSF037677">
    <property type="entry name" value="DNA_mis_repair_Msh6"/>
    <property type="match status" value="1"/>
</dbReference>
<evidence type="ECO:0000259" key="11">
    <source>
        <dbReference type="PROSITE" id="PS00486"/>
    </source>
</evidence>
<dbReference type="Pfam" id="PF05188">
    <property type="entry name" value="MutS_II"/>
    <property type="match status" value="1"/>
</dbReference>
<evidence type="ECO:0000256" key="3">
    <source>
        <dbReference type="ARBA" id="ARBA00022741"/>
    </source>
</evidence>
<dbReference type="InterPro" id="IPR016151">
    <property type="entry name" value="DNA_mismatch_repair_MutS_N"/>
</dbReference>
<dbReference type="AlphaFoldDB" id="A0A9D0ZD62"/>
<dbReference type="GO" id="GO:0005829">
    <property type="term" value="C:cytosol"/>
    <property type="evidence" value="ECO:0007669"/>
    <property type="project" value="TreeGrafter"/>
</dbReference>
<dbReference type="Pfam" id="PF05192">
    <property type="entry name" value="MutS_III"/>
    <property type="match status" value="1"/>
</dbReference>
<dbReference type="InterPro" id="IPR027417">
    <property type="entry name" value="P-loop_NTPase"/>
</dbReference>
<dbReference type="Proteomes" id="UP000824262">
    <property type="component" value="Unassembled WGS sequence"/>
</dbReference>
<dbReference type="InterPro" id="IPR007695">
    <property type="entry name" value="DNA_mismatch_repair_MutS-lik_N"/>
</dbReference>
<dbReference type="InterPro" id="IPR005748">
    <property type="entry name" value="DNA_mismatch_repair_MutS"/>
</dbReference>
<protein>
    <recommendedName>
        <fullName evidence="2 9">DNA mismatch repair protein MutS</fullName>
    </recommendedName>
</protein>
<dbReference type="SUPFAM" id="SSF52540">
    <property type="entry name" value="P-loop containing nucleoside triphosphate hydrolases"/>
    <property type="match status" value="1"/>
</dbReference>
<comment type="similarity">
    <text evidence="1 9 10">Belongs to the DNA mismatch repair MutS family.</text>
</comment>
<dbReference type="SMART" id="SM00533">
    <property type="entry name" value="MUTSd"/>
    <property type="match status" value="1"/>
</dbReference>
<dbReference type="GO" id="GO:0006298">
    <property type="term" value="P:mismatch repair"/>
    <property type="evidence" value="ECO:0007669"/>
    <property type="project" value="UniProtKB-UniRule"/>
</dbReference>
<dbReference type="InterPro" id="IPR007696">
    <property type="entry name" value="DNA_mismatch_repair_MutS_core"/>
</dbReference>
<keyword evidence="5 9" id="KW-0067">ATP-binding</keyword>
<dbReference type="SUPFAM" id="SSF53150">
    <property type="entry name" value="DNA repair protein MutS, domain II"/>
    <property type="match status" value="1"/>
</dbReference>
<keyword evidence="4 9" id="KW-0227">DNA damage</keyword>
<dbReference type="InterPro" id="IPR007861">
    <property type="entry name" value="DNA_mismatch_repair_MutS_clamp"/>
</dbReference>
<evidence type="ECO:0000256" key="9">
    <source>
        <dbReference type="HAMAP-Rule" id="MF_00096"/>
    </source>
</evidence>
<sequence length="863" mass="94067">MAELTPMKAQYNEIKSQYGDCLLLFRLGDFYELFDEDAKKAAKELDLALTTRDRGKPAEEQTPMCGVPYHSAEAYIARLIAKGYKVAVCEQMEDPALAKGLVKRDVIRVITPGTVTESSMLEEGRSNYVCSVYLDAVSGAAAFCDVSTGEFCAAAFSEDCVSHIGNELARFSPREAVLSEGAAADESVCSFLRRRLDCLLEPDGGRFDYMAAAAALCEQFNAQDVDETGLGGSAAAVKACGALLRYIKETQKCDLSNIDSIDLFEGGKYMELDYSARRSLELTENQRTGEKRGSLLWVLDRTKTPMGGRLLRSWVERPLLSPVAIKRRLSAVSELHGANVLRQELIRTLGGIGDMQRLVSRAVFGSANGRDLAALGECCAQLPELRRLLSGCSSALLRQAAEIDTLDDVRSDIERAICDDPPFSVREGGILRSGYSEEVDRLRNIRDNGAKLVSELEARERERTGIKKLKVGYNKVFGYYIDVPNSAGAVELPPEYIRKQTLVSNERYFTPELKELETELTGARERVCELEYGFFTELRVSVAGRVERIKRSAEAVAELDALCSLAEVASRNNYTCPEVDLSGAIAISEGRHPVVELTQKDTLFVPNDTLLGGADDRVAVITGPNMAGKSTYMRQTALIVLMAQIGSFVPAKSASIGVVDRVFTRIGASDDLSAGQSTFMVEMTEVAEILRCATKNSLIILDEIGRGTSTYDGMAIARAVLEYCAGRRLGAKTMFATHYHELTALEGSVKGVRNYYITARKQGGKLIFLRKIVRGAADESYGIEVAKLAGVPEQVVSRAREYLAELTSATVAAPAAPAEDGQLSLANAAESEAAEAIRSASLDTMSPIEAMNLLYELKRKLEG</sequence>
<reference evidence="12" key="2">
    <citation type="journal article" date="2021" name="PeerJ">
        <title>Extensive microbial diversity within the chicken gut microbiome revealed by metagenomics and culture.</title>
        <authorList>
            <person name="Gilroy R."/>
            <person name="Ravi A."/>
            <person name="Getino M."/>
            <person name="Pursley I."/>
            <person name="Horton D.L."/>
            <person name="Alikhan N.F."/>
            <person name="Baker D."/>
            <person name="Gharbi K."/>
            <person name="Hall N."/>
            <person name="Watson M."/>
            <person name="Adriaenssens E.M."/>
            <person name="Foster-Nyarko E."/>
            <person name="Jarju S."/>
            <person name="Secka A."/>
            <person name="Antonio M."/>
            <person name="Oren A."/>
            <person name="Chaudhuri R.R."/>
            <person name="La Ragione R."/>
            <person name="Hildebrand F."/>
            <person name="Pallen M.J."/>
        </authorList>
    </citation>
    <scope>NUCLEOTIDE SEQUENCE</scope>
    <source>
        <strain evidence="12">ChiBcolR7-354</strain>
    </source>
</reference>
<dbReference type="FunFam" id="3.40.1170.10:FF:000001">
    <property type="entry name" value="DNA mismatch repair protein MutS"/>
    <property type="match status" value="1"/>
</dbReference>
<evidence type="ECO:0000256" key="1">
    <source>
        <dbReference type="ARBA" id="ARBA00006271"/>
    </source>
</evidence>
<keyword evidence="3 9" id="KW-0547">Nucleotide-binding</keyword>
<dbReference type="InterPro" id="IPR007860">
    <property type="entry name" value="DNA_mmatch_repair_MutS_con_dom"/>
</dbReference>
<dbReference type="InterPro" id="IPR036187">
    <property type="entry name" value="DNA_mismatch_repair_MutS_sf"/>
</dbReference>
<evidence type="ECO:0000256" key="6">
    <source>
        <dbReference type="ARBA" id="ARBA00023125"/>
    </source>
</evidence>
<dbReference type="Pfam" id="PF00488">
    <property type="entry name" value="MutS_V"/>
    <property type="match status" value="1"/>
</dbReference>
<dbReference type="PANTHER" id="PTHR11361">
    <property type="entry name" value="DNA MISMATCH REPAIR PROTEIN MUTS FAMILY MEMBER"/>
    <property type="match status" value="1"/>
</dbReference>
<reference evidence="12" key="1">
    <citation type="submission" date="2020-10" db="EMBL/GenBank/DDBJ databases">
        <authorList>
            <person name="Gilroy R."/>
        </authorList>
    </citation>
    <scope>NUCLEOTIDE SEQUENCE</scope>
    <source>
        <strain evidence="12">ChiBcolR7-354</strain>
    </source>
</reference>
<dbReference type="InterPro" id="IPR036678">
    <property type="entry name" value="MutS_con_dom_sf"/>
</dbReference>
<dbReference type="Gene3D" id="3.40.1170.10">
    <property type="entry name" value="DNA repair protein MutS, domain I"/>
    <property type="match status" value="1"/>
</dbReference>
<dbReference type="Gene3D" id="3.30.420.110">
    <property type="entry name" value="MutS, connector domain"/>
    <property type="match status" value="1"/>
</dbReference>
<keyword evidence="6 9" id="KW-0238">DNA-binding</keyword>
<dbReference type="PROSITE" id="PS00486">
    <property type="entry name" value="DNA_MISMATCH_REPAIR_2"/>
    <property type="match status" value="1"/>
</dbReference>
<dbReference type="CDD" id="cd03284">
    <property type="entry name" value="ABC_MutS1"/>
    <property type="match status" value="1"/>
</dbReference>
<dbReference type="GO" id="GO:0005524">
    <property type="term" value="F:ATP binding"/>
    <property type="evidence" value="ECO:0007669"/>
    <property type="project" value="UniProtKB-UniRule"/>
</dbReference>
<gene>
    <name evidence="9 12" type="primary">mutS</name>
    <name evidence="12" type="ORF">IAB77_04215</name>
</gene>
<dbReference type="HAMAP" id="MF_00096">
    <property type="entry name" value="MutS"/>
    <property type="match status" value="1"/>
</dbReference>
<proteinExistence type="inferred from homology"/>
<dbReference type="Pfam" id="PF05190">
    <property type="entry name" value="MutS_IV"/>
    <property type="match status" value="1"/>
</dbReference>
<accession>A0A9D0ZD62</accession>
<comment type="function">
    <text evidence="8 9">This protein is involved in the repair of mismatches in DNA. It is possible that it carries out the mismatch recognition step. This protein has a weak ATPase activity.</text>
</comment>
<evidence type="ECO:0000256" key="4">
    <source>
        <dbReference type="ARBA" id="ARBA00022763"/>
    </source>
</evidence>
<evidence type="ECO:0000313" key="13">
    <source>
        <dbReference type="Proteomes" id="UP000824262"/>
    </source>
</evidence>
<dbReference type="NCBIfam" id="NF003810">
    <property type="entry name" value="PRK05399.1"/>
    <property type="match status" value="1"/>
</dbReference>
<keyword evidence="7 9" id="KW-0234">DNA repair</keyword>
<dbReference type="SMART" id="SM00534">
    <property type="entry name" value="MUTSac"/>
    <property type="match status" value="1"/>
</dbReference>
<dbReference type="SUPFAM" id="SSF48334">
    <property type="entry name" value="DNA repair protein MutS, domain III"/>
    <property type="match status" value="1"/>
</dbReference>
<dbReference type="PANTHER" id="PTHR11361:SF34">
    <property type="entry name" value="DNA MISMATCH REPAIR PROTEIN MSH1, MITOCHONDRIAL"/>
    <property type="match status" value="1"/>
</dbReference>
<evidence type="ECO:0000256" key="5">
    <source>
        <dbReference type="ARBA" id="ARBA00022840"/>
    </source>
</evidence>
<comment type="caution">
    <text evidence="12">The sequence shown here is derived from an EMBL/GenBank/DDBJ whole genome shotgun (WGS) entry which is preliminary data.</text>
</comment>
<dbReference type="GO" id="GO:0030983">
    <property type="term" value="F:mismatched DNA binding"/>
    <property type="evidence" value="ECO:0007669"/>
    <property type="project" value="InterPro"/>
</dbReference>
<dbReference type="Gene3D" id="1.10.1420.10">
    <property type="match status" value="2"/>
</dbReference>
<dbReference type="InterPro" id="IPR045076">
    <property type="entry name" value="MutS"/>
</dbReference>
<evidence type="ECO:0000256" key="2">
    <source>
        <dbReference type="ARBA" id="ARBA00021982"/>
    </source>
</evidence>
<feature type="domain" description="DNA mismatch repair proteins mutS family" evidence="11">
    <location>
        <begin position="697"/>
        <end position="713"/>
    </location>
</feature>
<evidence type="ECO:0000256" key="7">
    <source>
        <dbReference type="ARBA" id="ARBA00023204"/>
    </source>
</evidence>
<name>A0A9D0ZD62_9FIRM</name>
<dbReference type="GO" id="GO:0140664">
    <property type="term" value="F:ATP-dependent DNA damage sensor activity"/>
    <property type="evidence" value="ECO:0007669"/>
    <property type="project" value="InterPro"/>
</dbReference>
<evidence type="ECO:0000313" key="12">
    <source>
        <dbReference type="EMBL" id="HIQ78447.1"/>
    </source>
</evidence>
<dbReference type="NCBIfam" id="TIGR01070">
    <property type="entry name" value="mutS1"/>
    <property type="match status" value="1"/>
</dbReference>
<evidence type="ECO:0000256" key="8">
    <source>
        <dbReference type="ARBA" id="ARBA00024647"/>
    </source>
</evidence>
<dbReference type="FunFam" id="3.40.50.300:FF:000870">
    <property type="entry name" value="MutS protein homolog 4"/>
    <property type="match status" value="1"/>
</dbReference>
<dbReference type="SUPFAM" id="SSF55271">
    <property type="entry name" value="DNA repair protein MutS, domain I"/>
    <property type="match status" value="1"/>
</dbReference>
<feature type="binding site" evidence="9">
    <location>
        <begin position="623"/>
        <end position="630"/>
    </location>
    <ligand>
        <name>ATP</name>
        <dbReference type="ChEBI" id="CHEBI:30616"/>
    </ligand>
</feature>
<dbReference type="InterPro" id="IPR017261">
    <property type="entry name" value="DNA_mismatch_repair_MutS/MSH"/>
</dbReference>
<organism evidence="12 13">
    <name type="scientific">Candidatus Scatomorpha intestinavium</name>
    <dbReference type="NCBI Taxonomy" id="2840922"/>
    <lineage>
        <taxon>Bacteria</taxon>
        <taxon>Bacillati</taxon>
        <taxon>Bacillota</taxon>
        <taxon>Clostridia</taxon>
        <taxon>Eubacteriales</taxon>
        <taxon>Candidatus Scatomorpha</taxon>
    </lineage>
</organism>
<evidence type="ECO:0000256" key="10">
    <source>
        <dbReference type="RuleBase" id="RU003756"/>
    </source>
</evidence>
<dbReference type="Gene3D" id="3.40.50.300">
    <property type="entry name" value="P-loop containing nucleotide triphosphate hydrolases"/>
    <property type="match status" value="1"/>
</dbReference>